<proteinExistence type="predicted"/>
<keyword evidence="2" id="KW-1185">Reference proteome</keyword>
<protein>
    <submittedName>
        <fullName evidence="1">Uncharacterized protein</fullName>
    </submittedName>
</protein>
<reference evidence="1 2" key="1">
    <citation type="submission" date="2021-03" db="EMBL/GenBank/DDBJ databases">
        <title>Sneathiella sp. CAU 1612 isolated from Kang Won-do.</title>
        <authorList>
            <person name="Kim W."/>
        </authorList>
    </citation>
    <scope>NUCLEOTIDE SEQUENCE [LARGE SCALE GENOMIC DNA]</scope>
    <source>
        <strain evidence="1 2">CAU 1612</strain>
    </source>
</reference>
<sequence length="85" mass="9213">MAKATGRKIANSGTVVPPPSCIAHVWSWFLGLLPLYAAGPLPRPAWIAADIEARFGLRPTGFEVGVLLDLFGLWWRQRAGNAEQG</sequence>
<dbReference type="Proteomes" id="UP000664761">
    <property type="component" value="Unassembled WGS sequence"/>
</dbReference>
<dbReference type="EMBL" id="JAFLNC010000004">
    <property type="protein sequence ID" value="MBO0334576.1"/>
    <property type="molecule type" value="Genomic_DNA"/>
</dbReference>
<accession>A0ABS3F7U1</accession>
<evidence type="ECO:0000313" key="1">
    <source>
        <dbReference type="EMBL" id="MBO0334576.1"/>
    </source>
</evidence>
<gene>
    <name evidence="1" type="ORF">J0X12_13185</name>
</gene>
<evidence type="ECO:0000313" key="2">
    <source>
        <dbReference type="Proteomes" id="UP000664761"/>
    </source>
</evidence>
<dbReference type="RefSeq" id="WP_207046533.1">
    <property type="nucleotide sequence ID" value="NZ_JAFLNC010000004.1"/>
</dbReference>
<comment type="caution">
    <text evidence="1">The sequence shown here is derived from an EMBL/GenBank/DDBJ whole genome shotgun (WGS) entry which is preliminary data.</text>
</comment>
<organism evidence="1 2">
    <name type="scientific">Sneathiella sedimenti</name>
    <dbReference type="NCBI Taxonomy" id="2816034"/>
    <lineage>
        <taxon>Bacteria</taxon>
        <taxon>Pseudomonadati</taxon>
        <taxon>Pseudomonadota</taxon>
        <taxon>Alphaproteobacteria</taxon>
        <taxon>Sneathiellales</taxon>
        <taxon>Sneathiellaceae</taxon>
        <taxon>Sneathiella</taxon>
    </lineage>
</organism>
<name>A0ABS3F7U1_9PROT</name>